<dbReference type="AlphaFoldDB" id="A0A915HNT1"/>
<keyword evidence="1" id="KW-1185">Reference proteome</keyword>
<dbReference type="Proteomes" id="UP000887565">
    <property type="component" value="Unplaced"/>
</dbReference>
<evidence type="ECO:0000313" key="2">
    <source>
        <dbReference type="WBParaSite" id="nRc.2.0.1.t03012-RA"/>
    </source>
</evidence>
<organism evidence="1 2">
    <name type="scientific">Romanomermis culicivorax</name>
    <name type="common">Nematode worm</name>
    <dbReference type="NCBI Taxonomy" id="13658"/>
    <lineage>
        <taxon>Eukaryota</taxon>
        <taxon>Metazoa</taxon>
        <taxon>Ecdysozoa</taxon>
        <taxon>Nematoda</taxon>
        <taxon>Enoplea</taxon>
        <taxon>Dorylaimia</taxon>
        <taxon>Mermithida</taxon>
        <taxon>Mermithoidea</taxon>
        <taxon>Mermithidae</taxon>
        <taxon>Romanomermis</taxon>
    </lineage>
</organism>
<protein>
    <submittedName>
        <fullName evidence="2">Uncharacterized protein</fullName>
    </submittedName>
</protein>
<dbReference type="WBParaSite" id="nRc.2.0.1.t03012-RA">
    <property type="protein sequence ID" value="nRc.2.0.1.t03012-RA"/>
    <property type="gene ID" value="nRc.2.0.1.g03012"/>
</dbReference>
<proteinExistence type="predicted"/>
<reference evidence="2" key="1">
    <citation type="submission" date="2022-11" db="UniProtKB">
        <authorList>
            <consortium name="WormBaseParasite"/>
        </authorList>
    </citation>
    <scope>IDENTIFICATION</scope>
</reference>
<evidence type="ECO:0000313" key="1">
    <source>
        <dbReference type="Proteomes" id="UP000887565"/>
    </source>
</evidence>
<sequence length="129" mass="14902">MQQKFLLFRNLTGKNRAANLMLQNKCRLSHSGLCYKLCESALQLKAPCFTPRDVSQTKIEQIIIQKHIRITVQCMQMSTAAKTVYDDEILPSQLLAVQLPECYENFDENFTNTLIIGKKEVIRRAPPWE</sequence>
<accession>A0A915HNT1</accession>
<name>A0A915HNT1_ROMCU</name>